<dbReference type="EMBL" id="JADXDR010000035">
    <property type="protein sequence ID" value="KAI7843901.1"/>
    <property type="molecule type" value="Genomic_DNA"/>
</dbReference>
<keyword evidence="9" id="KW-0472">Membrane</keyword>
<keyword evidence="13" id="KW-1185">Reference proteome</keyword>
<feature type="transmembrane region" description="Helical" evidence="9">
    <location>
        <begin position="658"/>
        <end position="680"/>
    </location>
</feature>
<comment type="caution">
    <text evidence="12">The sequence shown here is derived from an EMBL/GenBank/DDBJ whole genome shotgun (WGS) entry which is preliminary data.</text>
</comment>
<feature type="domain" description="Phosphatidic acid phosphatase type 2/haloperoxidase" evidence="11">
    <location>
        <begin position="509"/>
        <end position="675"/>
    </location>
</feature>
<evidence type="ECO:0000256" key="7">
    <source>
        <dbReference type="ARBA" id="ARBA00049185"/>
    </source>
</evidence>
<evidence type="ECO:0000256" key="5">
    <source>
        <dbReference type="ARBA" id="ARBA00022679"/>
    </source>
</evidence>
<reference evidence="12" key="1">
    <citation type="submission" date="2020-11" db="EMBL/GenBank/DDBJ databases">
        <title>Chlorella ohadii genome sequencing and assembly.</title>
        <authorList>
            <person name="Murik O."/>
            <person name="Treves H."/>
            <person name="Kedem I."/>
            <person name="Shotland Y."/>
            <person name="Kaplan A."/>
        </authorList>
    </citation>
    <scope>NUCLEOTIDE SEQUENCE</scope>
    <source>
        <strain evidence="12">1</strain>
    </source>
</reference>
<dbReference type="PANTHER" id="PTHR11879">
    <property type="entry name" value="ASPARTATE AMINOTRANSFERASE"/>
    <property type="match status" value="1"/>
</dbReference>
<evidence type="ECO:0000256" key="8">
    <source>
        <dbReference type="RuleBase" id="RU000480"/>
    </source>
</evidence>
<keyword evidence="9" id="KW-1133">Transmembrane helix</keyword>
<comment type="subunit">
    <text evidence="3 8">Homodimer.</text>
</comment>
<dbReference type="PROSITE" id="PS00105">
    <property type="entry name" value="AA_TRANSFER_CLASS_1"/>
    <property type="match status" value="1"/>
</dbReference>
<dbReference type="Proteomes" id="UP001205105">
    <property type="component" value="Unassembled WGS sequence"/>
</dbReference>
<feature type="transmembrane region" description="Helical" evidence="9">
    <location>
        <begin position="627"/>
        <end position="646"/>
    </location>
</feature>
<feature type="transmembrane region" description="Helical" evidence="9">
    <location>
        <begin position="548"/>
        <end position="568"/>
    </location>
</feature>
<feature type="domain" description="Aminotransferase class I/classII large" evidence="10">
    <location>
        <begin position="58"/>
        <end position="423"/>
    </location>
</feature>
<evidence type="ECO:0000313" key="13">
    <source>
        <dbReference type="Proteomes" id="UP001205105"/>
    </source>
</evidence>
<dbReference type="SUPFAM" id="SSF48317">
    <property type="entry name" value="Acid phosphatase/Vanadium-dependent haloperoxidase"/>
    <property type="match status" value="1"/>
</dbReference>
<dbReference type="InterPro" id="IPR015422">
    <property type="entry name" value="PyrdxlP-dep_Trfase_small"/>
</dbReference>
<dbReference type="InterPro" id="IPR015424">
    <property type="entry name" value="PyrdxlP-dep_Trfase"/>
</dbReference>
<feature type="transmembrane region" description="Helical" evidence="9">
    <location>
        <begin position="508"/>
        <end position="528"/>
    </location>
</feature>
<protein>
    <recommendedName>
        <fullName evidence="8">Aspartate aminotransferase</fullName>
        <ecNumber evidence="8">2.6.1.1</ecNumber>
    </recommendedName>
</protein>
<keyword evidence="9" id="KW-0812">Transmembrane</keyword>
<dbReference type="InterPro" id="IPR000326">
    <property type="entry name" value="PAP2/HPO"/>
</dbReference>
<dbReference type="Gene3D" id="1.20.144.10">
    <property type="entry name" value="Phosphatidic acid phosphatase type 2/haloperoxidase"/>
    <property type="match status" value="1"/>
</dbReference>
<dbReference type="Gene3D" id="3.40.640.10">
    <property type="entry name" value="Type I PLP-dependent aspartate aminotransferase-like (Major domain)"/>
    <property type="match status" value="1"/>
</dbReference>
<evidence type="ECO:0000256" key="4">
    <source>
        <dbReference type="ARBA" id="ARBA00022576"/>
    </source>
</evidence>
<evidence type="ECO:0000256" key="3">
    <source>
        <dbReference type="ARBA" id="ARBA00011738"/>
    </source>
</evidence>
<evidence type="ECO:0000256" key="9">
    <source>
        <dbReference type="SAM" id="Phobius"/>
    </source>
</evidence>
<evidence type="ECO:0000256" key="6">
    <source>
        <dbReference type="ARBA" id="ARBA00022898"/>
    </source>
</evidence>
<comment type="miscellaneous">
    <text evidence="8">In eukaryotes there are cytoplasmic, mitochondrial and chloroplastic isozymes.</text>
</comment>
<accession>A0AAD5DX68</accession>
<evidence type="ECO:0000259" key="11">
    <source>
        <dbReference type="Pfam" id="PF01569"/>
    </source>
</evidence>
<keyword evidence="5 8" id="KW-0808">Transferase</keyword>
<dbReference type="GO" id="GO:0004069">
    <property type="term" value="F:L-aspartate:2-oxoglutarate aminotransferase activity"/>
    <property type="evidence" value="ECO:0007669"/>
    <property type="project" value="UniProtKB-EC"/>
</dbReference>
<dbReference type="AlphaFoldDB" id="A0AAD5DX68"/>
<proteinExistence type="inferred from homology"/>
<dbReference type="Pfam" id="PF00155">
    <property type="entry name" value="Aminotran_1_2"/>
    <property type="match status" value="1"/>
</dbReference>
<feature type="transmembrane region" description="Helical" evidence="9">
    <location>
        <begin position="480"/>
        <end position="501"/>
    </location>
</feature>
<evidence type="ECO:0000259" key="10">
    <source>
        <dbReference type="Pfam" id="PF00155"/>
    </source>
</evidence>
<dbReference type="CDD" id="cd00609">
    <property type="entry name" value="AAT_like"/>
    <property type="match status" value="1"/>
</dbReference>
<dbReference type="InterPro" id="IPR004839">
    <property type="entry name" value="Aminotransferase_I/II_large"/>
</dbReference>
<gene>
    <name evidence="12" type="ORF">COHA_002445</name>
</gene>
<evidence type="ECO:0000256" key="1">
    <source>
        <dbReference type="ARBA" id="ARBA00001933"/>
    </source>
</evidence>
<dbReference type="GO" id="GO:0005739">
    <property type="term" value="C:mitochondrion"/>
    <property type="evidence" value="ECO:0007669"/>
    <property type="project" value="TreeGrafter"/>
</dbReference>
<dbReference type="NCBIfam" id="NF006719">
    <property type="entry name" value="PRK09257.1"/>
    <property type="match status" value="1"/>
</dbReference>
<evidence type="ECO:0000256" key="2">
    <source>
        <dbReference type="ARBA" id="ARBA00007441"/>
    </source>
</evidence>
<comment type="catalytic activity">
    <reaction evidence="7 8">
        <text>L-aspartate + 2-oxoglutarate = oxaloacetate + L-glutamate</text>
        <dbReference type="Rhea" id="RHEA:21824"/>
        <dbReference type="ChEBI" id="CHEBI:16452"/>
        <dbReference type="ChEBI" id="CHEBI:16810"/>
        <dbReference type="ChEBI" id="CHEBI:29985"/>
        <dbReference type="ChEBI" id="CHEBI:29991"/>
        <dbReference type="EC" id="2.6.1.1"/>
    </reaction>
</comment>
<dbReference type="Pfam" id="PF01569">
    <property type="entry name" value="PAP2"/>
    <property type="match status" value="1"/>
</dbReference>
<sequence>MEGLIRQAAVPLLQQQARGFASRAAGFWNSSWFSHVPEAPRDPILGVTEKFLADTNPQKINLGVGAYRDDSGQPVVLKSVREAERRVAGSHFMEYLPIAGHRQFCEDSVKLAYGEDSPVLKNKQVAMLQSLSGTGSCRLSAEFQGHWMPGSTIYIPTPTWANHLNIWRDAHVAIEQYPYYKPETRGLDFERMCDFLSKAPAGSAVLLHACAHNPTGVDPSTEQWRELSQLLKQKALLPILDCAYQGFASGDCDRDAQAIRIFAEDGHRMMLCQSFAKNMGLYGQRVGCWSIVCDDEKEVKAVESQMKALARPMYSNPPVHGALLVHTILADPELKKQWLGEVKDMAERIISMRTLLRQNLEALGSPLSWNHITDQIGMFCYTGLSPEQVDKLTAEHSIYLTRNGRISMAGVNTNNVARLAEAIHKHSAAPDYLFRLDRPPAPHRGPFTAAAAAMSGAQWGLKAFCIACAKFQEGDALGEVLAVAATAPYFAIYHAAVLLHARRELHMVLVFMGLLLTSALCTVVKKVLKQPRPAATCTLLGNCHKHGMPSSHSAVMAFAATTALLLYLHRRRASSSSGSSNGICSAGIRGAGAARTARRSGAAAAASKGSSGGGDFVAAAVERLAQALPLLEVLLLWVLTAAVAYGRVHLGYHTPAQVAAGLALGSSLAAAWWCITLAVCQRWGPVLRLPLLRALHFRDTLGCPDVHAAEAEIFVQTADTANKRSE</sequence>
<dbReference type="SUPFAM" id="SSF53383">
    <property type="entry name" value="PLP-dependent transferases"/>
    <property type="match status" value="1"/>
</dbReference>
<dbReference type="PANTHER" id="PTHR11879:SF54">
    <property type="entry name" value="ASPARTATE AMINOTRANSFERASE, MITOCHONDRIAL"/>
    <property type="match status" value="1"/>
</dbReference>
<dbReference type="PRINTS" id="PR00799">
    <property type="entry name" value="TRANSAMINASE"/>
</dbReference>
<dbReference type="GO" id="GO:0030170">
    <property type="term" value="F:pyridoxal phosphate binding"/>
    <property type="evidence" value="ECO:0007669"/>
    <property type="project" value="InterPro"/>
</dbReference>
<organism evidence="12 13">
    <name type="scientific">Chlorella ohadii</name>
    <dbReference type="NCBI Taxonomy" id="2649997"/>
    <lineage>
        <taxon>Eukaryota</taxon>
        <taxon>Viridiplantae</taxon>
        <taxon>Chlorophyta</taxon>
        <taxon>core chlorophytes</taxon>
        <taxon>Trebouxiophyceae</taxon>
        <taxon>Chlorellales</taxon>
        <taxon>Chlorellaceae</taxon>
        <taxon>Chlorella clade</taxon>
        <taxon>Chlorella</taxon>
    </lineage>
</organism>
<dbReference type="GO" id="GO:0006520">
    <property type="term" value="P:amino acid metabolic process"/>
    <property type="evidence" value="ECO:0007669"/>
    <property type="project" value="InterPro"/>
</dbReference>
<dbReference type="EC" id="2.6.1.1" evidence="8"/>
<dbReference type="FunFam" id="3.40.640.10:FF:000015">
    <property type="entry name" value="Aspartate aminotransferase"/>
    <property type="match status" value="1"/>
</dbReference>
<dbReference type="InterPro" id="IPR036938">
    <property type="entry name" value="PAP2/HPO_sf"/>
</dbReference>
<dbReference type="InterPro" id="IPR015421">
    <property type="entry name" value="PyrdxlP-dep_Trfase_major"/>
</dbReference>
<keyword evidence="6" id="KW-0663">Pyridoxal phosphate</keyword>
<evidence type="ECO:0000313" key="12">
    <source>
        <dbReference type="EMBL" id="KAI7843901.1"/>
    </source>
</evidence>
<name>A0AAD5DX68_9CHLO</name>
<comment type="similarity">
    <text evidence="2">Belongs to the class-I pyridoxal-phosphate-dependent aminotransferase family.</text>
</comment>
<dbReference type="FunFam" id="3.90.1150.10:FF:000001">
    <property type="entry name" value="Aspartate aminotransferase"/>
    <property type="match status" value="1"/>
</dbReference>
<dbReference type="InterPro" id="IPR004838">
    <property type="entry name" value="NHTrfase_class1_PyrdxlP-BS"/>
</dbReference>
<keyword evidence="4 8" id="KW-0032">Aminotransferase</keyword>
<comment type="cofactor">
    <cofactor evidence="1">
        <name>pyridoxal 5'-phosphate</name>
        <dbReference type="ChEBI" id="CHEBI:597326"/>
    </cofactor>
</comment>
<dbReference type="InterPro" id="IPR000796">
    <property type="entry name" value="Asp_trans"/>
</dbReference>
<dbReference type="Gene3D" id="3.90.1150.10">
    <property type="entry name" value="Aspartate Aminotransferase, domain 1"/>
    <property type="match status" value="1"/>
</dbReference>